<protein>
    <submittedName>
        <fullName evidence="1">Uncharacterized protein</fullName>
    </submittedName>
</protein>
<dbReference type="AlphaFoldDB" id="A0A0A9BXJ4"/>
<proteinExistence type="predicted"/>
<dbReference type="EMBL" id="GBRH01230957">
    <property type="protein sequence ID" value="JAD66938.1"/>
    <property type="molecule type" value="Transcribed_RNA"/>
</dbReference>
<reference evidence="1" key="1">
    <citation type="submission" date="2014-09" db="EMBL/GenBank/DDBJ databases">
        <authorList>
            <person name="Magalhaes I.L.F."/>
            <person name="Oliveira U."/>
            <person name="Santos F.R."/>
            <person name="Vidigal T.H.D.A."/>
            <person name="Brescovit A.D."/>
            <person name="Santos A.J."/>
        </authorList>
    </citation>
    <scope>NUCLEOTIDE SEQUENCE</scope>
    <source>
        <tissue evidence="1">Shoot tissue taken approximately 20 cm above the soil surface</tissue>
    </source>
</reference>
<sequence length="64" mass="7097">MAALSLVNLSNYQIRADCNPSMGSLTLLCLHGVPFGPQDDLDKRRHSGLCMDHQTPTSNLIWKD</sequence>
<accession>A0A0A9BXJ4</accession>
<name>A0A0A9BXJ4_ARUDO</name>
<evidence type="ECO:0000313" key="1">
    <source>
        <dbReference type="EMBL" id="JAD66938.1"/>
    </source>
</evidence>
<organism evidence="1">
    <name type="scientific">Arundo donax</name>
    <name type="common">Giant reed</name>
    <name type="synonym">Donax arundinaceus</name>
    <dbReference type="NCBI Taxonomy" id="35708"/>
    <lineage>
        <taxon>Eukaryota</taxon>
        <taxon>Viridiplantae</taxon>
        <taxon>Streptophyta</taxon>
        <taxon>Embryophyta</taxon>
        <taxon>Tracheophyta</taxon>
        <taxon>Spermatophyta</taxon>
        <taxon>Magnoliopsida</taxon>
        <taxon>Liliopsida</taxon>
        <taxon>Poales</taxon>
        <taxon>Poaceae</taxon>
        <taxon>PACMAD clade</taxon>
        <taxon>Arundinoideae</taxon>
        <taxon>Arundineae</taxon>
        <taxon>Arundo</taxon>
    </lineage>
</organism>
<reference evidence="1" key="2">
    <citation type="journal article" date="2015" name="Data Brief">
        <title>Shoot transcriptome of the giant reed, Arundo donax.</title>
        <authorList>
            <person name="Barrero R.A."/>
            <person name="Guerrero F.D."/>
            <person name="Moolhuijzen P."/>
            <person name="Goolsby J.A."/>
            <person name="Tidwell J."/>
            <person name="Bellgard S.E."/>
            <person name="Bellgard M.I."/>
        </authorList>
    </citation>
    <scope>NUCLEOTIDE SEQUENCE</scope>
    <source>
        <tissue evidence="1">Shoot tissue taken approximately 20 cm above the soil surface</tissue>
    </source>
</reference>